<dbReference type="RefSeq" id="WP_242411228.1">
    <property type="nucleotide sequence ID" value="NZ_HG322950.1"/>
</dbReference>
<accession>A0A024HH34</accession>
<name>A0A024HH34_PSEKB</name>
<reference evidence="1 2" key="1">
    <citation type="submission" date="2013-03" db="EMBL/GenBank/DDBJ databases">
        <authorList>
            <person name="Linke B."/>
        </authorList>
    </citation>
    <scope>NUCLEOTIDE SEQUENCE [LARGE SCALE GENOMIC DNA]</scope>
    <source>
        <strain evidence="1 2">B13</strain>
    </source>
</reference>
<protein>
    <submittedName>
        <fullName evidence="1">Uncharacterized protein</fullName>
    </submittedName>
</protein>
<dbReference type="EMBL" id="HG322950">
    <property type="protein sequence ID" value="CDF83949.1"/>
    <property type="molecule type" value="Genomic_DNA"/>
</dbReference>
<dbReference type="Proteomes" id="UP000025241">
    <property type="component" value="Chromosome I"/>
</dbReference>
<reference evidence="1 2" key="2">
    <citation type="submission" date="2014-05" db="EMBL/GenBank/DDBJ databases">
        <title>Genome sequence of the 3-chlorobenzoate degrading bacterium Pseudomonas knackmussii B13 shows multiple evidence for horizontal gene transfer.</title>
        <authorList>
            <person name="Miyazaki R."/>
            <person name="Bertelli C."/>
            <person name="Falquet L."/>
            <person name="Robinson-Rechavi M."/>
            <person name="Gharib W."/>
            <person name="Roy S."/>
            <person name="Van der Meer J.R."/>
        </authorList>
    </citation>
    <scope>NUCLEOTIDE SEQUENCE [LARGE SCALE GENOMIC DNA]</scope>
    <source>
        <strain evidence="1 2">B13</strain>
    </source>
</reference>
<proteinExistence type="predicted"/>
<dbReference type="HOGENOM" id="CLU_154591_0_0_6"/>
<gene>
    <name evidence="1" type="ORF">PKB_2602</name>
</gene>
<dbReference type="KEGG" id="pkc:PKB_2602"/>
<evidence type="ECO:0000313" key="1">
    <source>
        <dbReference type="EMBL" id="CDF83949.1"/>
    </source>
</evidence>
<organism evidence="1 2">
    <name type="scientific">Pseudomonas knackmussii (strain DSM 6978 / CCUG 54928 / LMG 23759 / B13)</name>
    <dbReference type="NCBI Taxonomy" id="1301098"/>
    <lineage>
        <taxon>Bacteria</taxon>
        <taxon>Pseudomonadati</taxon>
        <taxon>Pseudomonadota</taxon>
        <taxon>Gammaproteobacteria</taxon>
        <taxon>Pseudomonadales</taxon>
        <taxon>Pseudomonadaceae</taxon>
        <taxon>Pseudomonas</taxon>
    </lineage>
</organism>
<dbReference type="AlphaFoldDB" id="A0A024HH34"/>
<sequence length="117" mass="12800">MNQALSLPLRESTLPVELFGAAPEERPDGWTCRPADAARAALFAIRAEAEADVLCKLLNLFALQGWLPSEVHAVQEQDWLRIELRVPGLPAKRAEVLAERMRSMVSVAEVQVGAGIV</sequence>
<keyword evidence="2" id="KW-1185">Reference proteome</keyword>
<evidence type="ECO:0000313" key="2">
    <source>
        <dbReference type="Proteomes" id="UP000025241"/>
    </source>
</evidence>
<dbReference type="PATRIC" id="fig|1301098.3.peg.2609"/>